<dbReference type="OrthoDB" id="282105at2"/>
<keyword evidence="1" id="KW-0408">Iron</keyword>
<keyword evidence="4" id="KW-1185">Reference proteome</keyword>
<dbReference type="SMART" id="SM00899">
    <property type="entry name" value="FeoA"/>
    <property type="match status" value="1"/>
</dbReference>
<organism evidence="3 4">
    <name type="scientific">Neorhodopirellula pilleata</name>
    <dbReference type="NCBI Taxonomy" id="2714738"/>
    <lineage>
        <taxon>Bacteria</taxon>
        <taxon>Pseudomonadati</taxon>
        <taxon>Planctomycetota</taxon>
        <taxon>Planctomycetia</taxon>
        <taxon>Pirellulales</taxon>
        <taxon>Pirellulaceae</taxon>
        <taxon>Neorhodopirellula</taxon>
    </lineage>
</organism>
<reference evidence="3 4" key="1">
    <citation type="submission" date="2019-02" db="EMBL/GenBank/DDBJ databases">
        <title>Deep-cultivation of Planctomycetes and their phenomic and genomic characterization uncovers novel biology.</title>
        <authorList>
            <person name="Wiegand S."/>
            <person name="Jogler M."/>
            <person name="Boedeker C."/>
            <person name="Pinto D."/>
            <person name="Vollmers J."/>
            <person name="Rivas-Marin E."/>
            <person name="Kohn T."/>
            <person name="Peeters S.H."/>
            <person name="Heuer A."/>
            <person name="Rast P."/>
            <person name="Oberbeckmann S."/>
            <person name="Bunk B."/>
            <person name="Jeske O."/>
            <person name="Meyerdierks A."/>
            <person name="Storesund J.E."/>
            <person name="Kallscheuer N."/>
            <person name="Luecker S."/>
            <person name="Lage O.M."/>
            <person name="Pohl T."/>
            <person name="Merkel B.J."/>
            <person name="Hornburger P."/>
            <person name="Mueller R.-W."/>
            <person name="Bruemmer F."/>
            <person name="Labrenz M."/>
            <person name="Spormann A.M."/>
            <person name="Op Den Camp H."/>
            <person name="Overmann J."/>
            <person name="Amann R."/>
            <person name="Jetten M.S.M."/>
            <person name="Mascher T."/>
            <person name="Medema M.H."/>
            <person name="Devos D.P."/>
            <person name="Kaster A.-K."/>
            <person name="Ovreas L."/>
            <person name="Rohde M."/>
            <person name="Galperin M.Y."/>
            <person name="Jogler C."/>
        </authorList>
    </citation>
    <scope>NUCLEOTIDE SEQUENCE [LARGE SCALE GENOMIC DNA]</scope>
    <source>
        <strain evidence="3 4">Pla100</strain>
    </source>
</reference>
<dbReference type="Gene3D" id="2.30.30.90">
    <property type="match status" value="1"/>
</dbReference>
<dbReference type="GO" id="GO:0046914">
    <property type="term" value="F:transition metal ion binding"/>
    <property type="evidence" value="ECO:0007669"/>
    <property type="project" value="InterPro"/>
</dbReference>
<accession>A0A5C6AFL4</accession>
<dbReference type="SUPFAM" id="SSF50037">
    <property type="entry name" value="C-terminal domain of transcriptional repressors"/>
    <property type="match status" value="1"/>
</dbReference>
<dbReference type="AlphaFoldDB" id="A0A5C6AFL4"/>
<protein>
    <submittedName>
        <fullName evidence="3">FeoA domain protein</fullName>
    </submittedName>
</protein>
<dbReference type="InterPro" id="IPR038157">
    <property type="entry name" value="FeoA_core_dom"/>
</dbReference>
<sequence length="80" mass="8498">MIDTLPAEITLDHFTGRDGEIVRLDLPEACATRLKSLGLFEGQRVELARGGNPMILKAAGGRIAVAGEIAKGIFLRAAHS</sequence>
<evidence type="ECO:0000313" key="4">
    <source>
        <dbReference type="Proteomes" id="UP000316213"/>
    </source>
</evidence>
<dbReference type="InterPro" id="IPR008988">
    <property type="entry name" value="Transcriptional_repressor_C"/>
</dbReference>
<name>A0A5C6AFL4_9BACT</name>
<dbReference type="EMBL" id="SJPM01000003">
    <property type="protein sequence ID" value="TWT98822.1"/>
    <property type="molecule type" value="Genomic_DNA"/>
</dbReference>
<evidence type="ECO:0000256" key="1">
    <source>
        <dbReference type="ARBA" id="ARBA00023004"/>
    </source>
</evidence>
<gene>
    <name evidence="3" type="ORF">Pla100_19880</name>
</gene>
<feature type="domain" description="Ferrous iron transporter FeoA-like" evidence="2">
    <location>
        <begin position="9"/>
        <end position="77"/>
    </location>
</feature>
<evidence type="ECO:0000259" key="2">
    <source>
        <dbReference type="SMART" id="SM00899"/>
    </source>
</evidence>
<comment type="caution">
    <text evidence="3">The sequence shown here is derived from an EMBL/GenBank/DDBJ whole genome shotgun (WGS) entry which is preliminary data.</text>
</comment>
<dbReference type="RefSeq" id="WP_146577495.1">
    <property type="nucleotide sequence ID" value="NZ_SJPM01000003.1"/>
</dbReference>
<evidence type="ECO:0000313" key="3">
    <source>
        <dbReference type="EMBL" id="TWT98822.1"/>
    </source>
</evidence>
<dbReference type="InterPro" id="IPR007167">
    <property type="entry name" value="Fe-transptr_FeoA-like"/>
</dbReference>
<dbReference type="Pfam" id="PF04023">
    <property type="entry name" value="FeoA"/>
    <property type="match status" value="1"/>
</dbReference>
<dbReference type="Proteomes" id="UP000316213">
    <property type="component" value="Unassembled WGS sequence"/>
</dbReference>
<proteinExistence type="predicted"/>